<keyword evidence="2" id="KW-0175">Coiled coil</keyword>
<dbReference type="PROSITE" id="PS50005">
    <property type="entry name" value="TPR"/>
    <property type="match status" value="1"/>
</dbReference>
<dbReference type="GO" id="GO:0003700">
    <property type="term" value="F:DNA-binding transcription factor activity"/>
    <property type="evidence" value="ECO:0007669"/>
    <property type="project" value="InterPro"/>
</dbReference>
<protein>
    <submittedName>
        <fullName evidence="5">Helix-turn-helix domain-containing protein</fullName>
    </submittedName>
</protein>
<keyword evidence="6" id="KW-1185">Reference proteome</keyword>
<dbReference type="InterPro" id="IPR019734">
    <property type="entry name" value="TPR_rpt"/>
</dbReference>
<feature type="domain" description="HTH araC/xylS-type" evidence="4">
    <location>
        <begin position="436"/>
        <end position="528"/>
    </location>
</feature>
<feature type="transmembrane region" description="Helical" evidence="3">
    <location>
        <begin position="354"/>
        <end position="375"/>
    </location>
</feature>
<dbReference type="InterPro" id="IPR011990">
    <property type="entry name" value="TPR-like_helical_dom_sf"/>
</dbReference>
<sequence>MNRTIGIDSSLYYMNEMLSTDNVSYKTFAYAAIEYLKTREKQAVDIQFYKDSINKYLPKVLKTKKNYTILFDIHILLGNTNKRRGLIKPALENYIKAENYARSANDIERIIKIKGNVALIYQNMEELSKALNEAKNTLKLIENNKDALADKYQLRKYKTRLNLGAIYTTLYRDSITNNEYADSALFHYNSLLKNKYYKLSSYRYARINYNLGTIYTLKKEYSKANHFLEKSIKLFKKNNSFSFLYKSHFNNGYNYYMANNLEKAKKSFFSVFQIKKDTLLDSKYVNTHKYLFQIYLKQKNNDSASYYSNRYHKLLNLASIKENKQIIGAVKLDAENNYNKKIDTLTKSIIKKNYYYTAIIIGLILILLVSIYLIVKNIKEKKEAKKRLSELLLKVSKKEKVKDKNFSSSKNLNIKDEQHQQIINGLLKIEEKLYFLKEEFNLYNAAKKIGTNTTYLSKVIREYKKMSFSEYTNELRINYIVNTMSNDKKVRAYTTQAIGEIGGYKNAKSFTRIFKNYTGITPYQFIEKIDKES</sequence>
<feature type="repeat" description="TPR" evidence="1">
    <location>
        <begin position="205"/>
        <end position="238"/>
    </location>
</feature>
<evidence type="ECO:0000256" key="3">
    <source>
        <dbReference type="SAM" id="Phobius"/>
    </source>
</evidence>
<evidence type="ECO:0000256" key="1">
    <source>
        <dbReference type="PROSITE-ProRule" id="PRU00339"/>
    </source>
</evidence>
<organism evidence="5 6">
    <name type="scientific">Tenacibaculum pelagium</name>
    <dbReference type="NCBI Taxonomy" id="2759527"/>
    <lineage>
        <taxon>Bacteria</taxon>
        <taxon>Pseudomonadati</taxon>
        <taxon>Bacteroidota</taxon>
        <taxon>Flavobacteriia</taxon>
        <taxon>Flavobacteriales</taxon>
        <taxon>Flavobacteriaceae</taxon>
        <taxon>Tenacibaculum</taxon>
    </lineage>
</organism>
<dbReference type="SMART" id="SM00342">
    <property type="entry name" value="HTH_ARAC"/>
    <property type="match status" value="1"/>
</dbReference>
<dbReference type="Pfam" id="PF12833">
    <property type="entry name" value="HTH_18"/>
    <property type="match status" value="1"/>
</dbReference>
<dbReference type="AlphaFoldDB" id="A0A839ALB1"/>
<dbReference type="GO" id="GO:0043565">
    <property type="term" value="F:sequence-specific DNA binding"/>
    <property type="evidence" value="ECO:0007669"/>
    <property type="project" value="InterPro"/>
</dbReference>
<evidence type="ECO:0000313" key="6">
    <source>
        <dbReference type="Proteomes" id="UP000563906"/>
    </source>
</evidence>
<proteinExistence type="predicted"/>
<dbReference type="EMBL" id="JACGLS010000001">
    <property type="protein sequence ID" value="MBA6154949.1"/>
    <property type="molecule type" value="Genomic_DNA"/>
</dbReference>
<gene>
    <name evidence="5" type="ORF">H3Z83_00225</name>
</gene>
<keyword evidence="3" id="KW-0812">Transmembrane</keyword>
<evidence type="ECO:0000256" key="2">
    <source>
        <dbReference type="SAM" id="Coils"/>
    </source>
</evidence>
<keyword evidence="1" id="KW-0802">TPR repeat</keyword>
<accession>A0A839ALB1</accession>
<comment type="caution">
    <text evidence="5">The sequence shown here is derived from an EMBL/GenBank/DDBJ whole genome shotgun (WGS) entry which is preliminary data.</text>
</comment>
<name>A0A839ALB1_9FLAO</name>
<dbReference type="RefSeq" id="WP_182123469.1">
    <property type="nucleotide sequence ID" value="NZ_JACGLS010000001.1"/>
</dbReference>
<dbReference type="SMART" id="SM00028">
    <property type="entry name" value="TPR"/>
    <property type="match status" value="4"/>
</dbReference>
<dbReference type="Gene3D" id="1.10.10.60">
    <property type="entry name" value="Homeodomain-like"/>
    <property type="match status" value="2"/>
</dbReference>
<dbReference type="InterPro" id="IPR018060">
    <property type="entry name" value="HTH_AraC"/>
</dbReference>
<evidence type="ECO:0000259" key="4">
    <source>
        <dbReference type="PROSITE" id="PS01124"/>
    </source>
</evidence>
<dbReference type="Proteomes" id="UP000563906">
    <property type="component" value="Unassembled WGS sequence"/>
</dbReference>
<dbReference type="PROSITE" id="PS01124">
    <property type="entry name" value="HTH_ARAC_FAMILY_2"/>
    <property type="match status" value="1"/>
</dbReference>
<keyword evidence="3" id="KW-0472">Membrane</keyword>
<dbReference type="Gene3D" id="1.25.40.10">
    <property type="entry name" value="Tetratricopeptide repeat domain"/>
    <property type="match status" value="1"/>
</dbReference>
<dbReference type="SUPFAM" id="SSF48452">
    <property type="entry name" value="TPR-like"/>
    <property type="match status" value="1"/>
</dbReference>
<reference evidence="5 6" key="1">
    <citation type="submission" date="2020-07" db="EMBL/GenBank/DDBJ databases">
        <title>Bacterium isolated from marine sediment.</title>
        <authorList>
            <person name="Shang D."/>
            <person name="Du Z.-J."/>
        </authorList>
    </citation>
    <scope>NUCLEOTIDE SEQUENCE [LARGE SCALE GENOMIC DNA]</scope>
    <source>
        <strain evidence="5 6">S7007</strain>
    </source>
</reference>
<keyword evidence="3" id="KW-1133">Transmembrane helix</keyword>
<feature type="coiled-coil region" evidence="2">
    <location>
        <begin position="117"/>
        <end position="151"/>
    </location>
</feature>
<evidence type="ECO:0000313" key="5">
    <source>
        <dbReference type="EMBL" id="MBA6154949.1"/>
    </source>
</evidence>